<evidence type="ECO:0000313" key="3">
    <source>
        <dbReference type="Proteomes" id="UP000570166"/>
    </source>
</evidence>
<organism evidence="2 3">
    <name type="scientific">Sphingomonas chungangi</name>
    <dbReference type="NCBI Taxonomy" id="2683589"/>
    <lineage>
        <taxon>Bacteria</taxon>
        <taxon>Pseudomonadati</taxon>
        <taxon>Pseudomonadota</taxon>
        <taxon>Alphaproteobacteria</taxon>
        <taxon>Sphingomonadales</taxon>
        <taxon>Sphingomonadaceae</taxon>
        <taxon>Sphingomonas</taxon>
    </lineage>
</organism>
<dbReference type="Proteomes" id="UP000570166">
    <property type="component" value="Unassembled WGS sequence"/>
</dbReference>
<evidence type="ECO:0000256" key="1">
    <source>
        <dbReference type="SAM" id="SignalP"/>
    </source>
</evidence>
<dbReference type="RefSeq" id="WP_160364335.1">
    <property type="nucleotide sequence ID" value="NZ_JACEIB010000027.1"/>
</dbReference>
<evidence type="ECO:0000313" key="2">
    <source>
        <dbReference type="EMBL" id="MBA2936493.1"/>
    </source>
</evidence>
<dbReference type="EMBL" id="JACEIB010000027">
    <property type="protein sequence ID" value="MBA2936493.1"/>
    <property type="molecule type" value="Genomic_DNA"/>
</dbReference>
<feature type="signal peptide" evidence="1">
    <location>
        <begin position="1"/>
        <end position="21"/>
    </location>
</feature>
<reference evidence="2 3" key="1">
    <citation type="submission" date="2020-07" db="EMBL/GenBank/DDBJ databases">
        <authorList>
            <person name="Sun Q."/>
        </authorList>
    </citation>
    <scope>NUCLEOTIDE SEQUENCE [LARGE SCALE GENOMIC DNA]</scope>
    <source>
        <strain evidence="2 3">CGMCC 1.13654</strain>
    </source>
</reference>
<proteinExistence type="predicted"/>
<gene>
    <name evidence="2" type="ORF">HZF05_20625</name>
</gene>
<feature type="chain" id="PRO_5032344838" evidence="1">
    <location>
        <begin position="22"/>
        <end position="203"/>
    </location>
</feature>
<dbReference type="AlphaFoldDB" id="A0A838LAQ7"/>
<keyword evidence="1" id="KW-0732">Signal</keyword>
<name>A0A838LAQ7_9SPHN</name>
<protein>
    <submittedName>
        <fullName evidence="2">Uncharacterized protein</fullName>
    </submittedName>
</protein>
<comment type="caution">
    <text evidence="2">The sequence shown here is derived from an EMBL/GenBank/DDBJ whole genome shotgun (WGS) entry which is preliminary data.</text>
</comment>
<accession>A0A838LAQ7</accession>
<keyword evidence="3" id="KW-1185">Reference proteome</keyword>
<sequence>MRYVMFACSAVAVLSAMPATAAYHLMTSGTPEYVAKSGLSVTPSQDWNRLGSRPGRNAESWTLDGLALNDMTFYGGIGNDETLFRDAQKKDMPLPHFSSTMLAPDVAQLFEGSYRVANNTTLMSVDSIEPAQVGDQKGFRFTYSFTKQDEEVKRKGEALGAIVGGKLYLLTFEAPAIFYFDRDIASARALMTSAKIGPAPKSN</sequence>